<organism evidence="2 3">
    <name type="scientific">Gracilibacillus salinarum</name>
    <dbReference type="NCBI Taxonomy" id="2932255"/>
    <lineage>
        <taxon>Bacteria</taxon>
        <taxon>Bacillati</taxon>
        <taxon>Bacillota</taxon>
        <taxon>Bacilli</taxon>
        <taxon>Bacillales</taxon>
        <taxon>Bacillaceae</taxon>
        <taxon>Gracilibacillus</taxon>
    </lineage>
</organism>
<dbReference type="Gene3D" id="3.20.20.140">
    <property type="entry name" value="Metal-dependent hydrolases"/>
    <property type="match status" value="1"/>
</dbReference>
<reference evidence="2 3" key="1">
    <citation type="submission" date="2022-04" db="EMBL/GenBank/DDBJ databases">
        <title>Gracilibacillus sp. isolated from saltern.</title>
        <authorList>
            <person name="Won M."/>
            <person name="Lee C.-M."/>
            <person name="Woen H.-Y."/>
            <person name="Kwon S.-W."/>
        </authorList>
    </citation>
    <scope>NUCLEOTIDE SEQUENCE [LARGE SCALE GENOMIC DNA]</scope>
    <source>
        <strain evidence="2 3">SSPM10-3</strain>
    </source>
</reference>
<evidence type="ECO:0000259" key="1">
    <source>
        <dbReference type="Pfam" id="PF02811"/>
    </source>
</evidence>
<dbReference type="InterPro" id="IPR052018">
    <property type="entry name" value="PHP_domain"/>
</dbReference>
<feature type="domain" description="PHP" evidence="1">
    <location>
        <begin position="4"/>
        <end position="89"/>
    </location>
</feature>
<proteinExistence type="predicted"/>
<keyword evidence="3" id="KW-1185">Reference proteome</keyword>
<name>A0ABY4GQP6_9BACI</name>
<gene>
    <name evidence="2" type="ORF">MUN87_07495</name>
</gene>
<dbReference type="Pfam" id="PF02811">
    <property type="entry name" value="PHP"/>
    <property type="match status" value="1"/>
</dbReference>
<dbReference type="EMBL" id="CP095071">
    <property type="protein sequence ID" value="UOQ86723.1"/>
    <property type="molecule type" value="Genomic_DNA"/>
</dbReference>
<evidence type="ECO:0000313" key="2">
    <source>
        <dbReference type="EMBL" id="UOQ86723.1"/>
    </source>
</evidence>
<evidence type="ECO:0000313" key="3">
    <source>
        <dbReference type="Proteomes" id="UP000831537"/>
    </source>
</evidence>
<dbReference type="RefSeq" id="WP_244747086.1">
    <property type="nucleotide sequence ID" value="NZ_CP095071.1"/>
</dbReference>
<protein>
    <submittedName>
        <fullName evidence="2">PHP domain-containing protein</fullName>
    </submittedName>
</protein>
<dbReference type="Proteomes" id="UP000831537">
    <property type="component" value="Chromosome"/>
</dbReference>
<dbReference type="SUPFAM" id="SSF89550">
    <property type="entry name" value="PHP domain-like"/>
    <property type="match status" value="1"/>
</dbReference>
<dbReference type="PANTHER" id="PTHR42924">
    <property type="entry name" value="EXONUCLEASE"/>
    <property type="match status" value="1"/>
</dbReference>
<dbReference type="CDD" id="cd07432">
    <property type="entry name" value="PHP_HisPPase"/>
    <property type="match status" value="1"/>
</dbReference>
<dbReference type="InterPro" id="IPR004013">
    <property type="entry name" value="PHP_dom"/>
</dbReference>
<accession>A0ABY4GQP6</accession>
<dbReference type="InterPro" id="IPR016195">
    <property type="entry name" value="Pol/histidinol_Pase-like"/>
</dbReference>
<sequence length="259" mass="29394">MIIDFHSHVKISKKSTFMPDYFREMMAEAKQNGLTALALTEHFNTSRFMDIYDFLDANYTYINGYYDVDDLKLFPGVEVDVSETGHILLIGSRANVIAVREDLTGNLKKDQFIAFDQLMDLADQYELLKIGGHPYRDSTPLARNVSRSQLQRLDALDLNGKDLYAKGVEACKQELQQLADEIALPIVGGSDTHQFLQYGSILNHFSAECETSEQLKSAIQQGQYQVQISEQLPLKVKSATLVKKYMKKYLKEAEETVSM</sequence>
<dbReference type="PANTHER" id="PTHR42924:SF3">
    <property type="entry name" value="POLYMERASE_HISTIDINOL PHOSPHATASE N-TERMINAL DOMAIN-CONTAINING PROTEIN"/>
    <property type="match status" value="1"/>
</dbReference>